<dbReference type="InterPro" id="IPR046179">
    <property type="entry name" value="DUF6188"/>
</dbReference>
<accession>A0A7I7QIZ4</accession>
<keyword evidence="2" id="KW-1185">Reference proteome</keyword>
<name>A0A7I7QIZ4_9MYCO</name>
<reference evidence="1 2" key="1">
    <citation type="journal article" date="2019" name="Emerg. Microbes Infect.">
        <title>Comprehensive subspecies identification of 175 nontuberculous mycobacteria species based on 7547 genomic profiles.</title>
        <authorList>
            <person name="Matsumoto Y."/>
            <person name="Kinjo T."/>
            <person name="Motooka D."/>
            <person name="Nabeya D."/>
            <person name="Jung N."/>
            <person name="Uechi K."/>
            <person name="Horii T."/>
            <person name="Iida T."/>
            <person name="Fujita J."/>
            <person name="Nakamura S."/>
        </authorList>
    </citation>
    <scope>NUCLEOTIDE SEQUENCE [LARGE SCALE GENOMIC DNA]</scope>
    <source>
        <strain evidence="1 2">JCM 17899</strain>
    </source>
</reference>
<evidence type="ECO:0000313" key="1">
    <source>
        <dbReference type="EMBL" id="BBY26293.1"/>
    </source>
</evidence>
<dbReference type="KEGG" id="msei:MSEDJ_03890"/>
<dbReference type="AlphaFoldDB" id="A0A7I7QIZ4"/>
<gene>
    <name evidence="1" type="ORF">MSEDJ_03890</name>
</gene>
<dbReference type="EMBL" id="AP022588">
    <property type="protein sequence ID" value="BBY26293.1"/>
    <property type="molecule type" value="Genomic_DNA"/>
</dbReference>
<organism evidence="1 2">
    <name type="scientific">Mycolicibacterium sediminis</name>
    <dbReference type="NCBI Taxonomy" id="1286180"/>
    <lineage>
        <taxon>Bacteria</taxon>
        <taxon>Bacillati</taxon>
        <taxon>Actinomycetota</taxon>
        <taxon>Actinomycetes</taxon>
        <taxon>Mycobacteriales</taxon>
        <taxon>Mycobacteriaceae</taxon>
        <taxon>Mycolicibacterium</taxon>
    </lineage>
</organism>
<evidence type="ECO:0000313" key="2">
    <source>
        <dbReference type="Proteomes" id="UP000467193"/>
    </source>
</evidence>
<proteinExistence type="predicted"/>
<sequence length="162" mass="18220">MQYSFEIRLNDASKEIAMYTQWIENLVVQRLSVRDGLVLDFDDYNEIVISCPLLLTLPAVGTYPVEAVRIDPLRIATHERPLLNLAGAVCTQAWSSDDGGLHLSFSRGHRIDVDPDAEQTAWELYGMRHGYMACLPRGRLRVVRHDLPDNDDADIVNSGAQP</sequence>
<dbReference type="Proteomes" id="UP000467193">
    <property type="component" value="Chromosome"/>
</dbReference>
<dbReference type="Pfam" id="PF19686">
    <property type="entry name" value="DUF6188"/>
    <property type="match status" value="1"/>
</dbReference>
<protein>
    <submittedName>
        <fullName evidence="1">Uncharacterized protein</fullName>
    </submittedName>
</protein>